<evidence type="ECO:0000256" key="6">
    <source>
        <dbReference type="RuleBase" id="RU003330"/>
    </source>
</evidence>
<feature type="domain" description="Adenylate kinase active site lid" evidence="8">
    <location>
        <begin position="126"/>
        <end position="161"/>
    </location>
</feature>
<feature type="binding site" evidence="5">
    <location>
        <position position="170"/>
    </location>
    <ligand>
        <name>AMP</name>
        <dbReference type="ChEBI" id="CHEBI:456215"/>
    </ligand>
</feature>
<evidence type="ECO:0000256" key="3">
    <source>
        <dbReference type="ARBA" id="ARBA00022741"/>
    </source>
</evidence>
<dbReference type="PANTHER" id="PTHR23359">
    <property type="entry name" value="NUCLEOTIDE KINASE"/>
    <property type="match status" value="1"/>
</dbReference>
<evidence type="ECO:0000256" key="1">
    <source>
        <dbReference type="ARBA" id="ARBA00022679"/>
    </source>
</evidence>
<comment type="pathway">
    <text evidence="5">Purine metabolism; AMP biosynthesis via salvage pathway; AMP from ADP: step 1/1.</text>
</comment>
<dbReference type="InterPro" id="IPR036193">
    <property type="entry name" value="ADK_active_lid_dom_sf"/>
</dbReference>
<name>A0A7C4TBY1_UNCW3</name>
<dbReference type="PROSITE" id="PS00113">
    <property type="entry name" value="ADENYLATE_KINASE"/>
    <property type="match status" value="1"/>
</dbReference>
<evidence type="ECO:0000256" key="5">
    <source>
        <dbReference type="HAMAP-Rule" id="MF_00235"/>
    </source>
</evidence>
<reference evidence="9" key="1">
    <citation type="journal article" date="2020" name="mSystems">
        <title>Genome- and Community-Level Interaction Insights into Carbon Utilization and Element Cycling Functions of Hydrothermarchaeota in Hydrothermal Sediment.</title>
        <authorList>
            <person name="Zhou Z."/>
            <person name="Liu Y."/>
            <person name="Xu W."/>
            <person name="Pan J."/>
            <person name="Luo Z.H."/>
            <person name="Li M."/>
        </authorList>
    </citation>
    <scope>NUCLEOTIDE SEQUENCE [LARGE SCALE GENOMIC DNA]</scope>
    <source>
        <strain evidence="9">SpSt-774</strain>
    </source>
</reference>
<feature type="binding site" evidence="5">
    <location>
        <position position="36"/>
    </location>
    <ligand>
        <name>AMP</name>
        <dbReference type="ChEBI" id="CHEBI:456215"/>
    </ligand>
</feature>
<organism evidence="9">
    <name type="scientific">candidate division WOR-3 bacterium</name>
    <dbReference type="NCBI Taxonomy" id="2052148"/>
    <lineage>
        <taxon>Bacteria</taxon>
        <taxon>Bacteria division WOR-3</taxon>
    </lineage>
</organism>
<feature type="binding site" evidence="5">
    <location>
        <position position="149"/>
    </location>
    <ligand>
        <name>Zn(2+)</name>
        <dbReference type="ChEBI" id="CHEBI:29105"/>
        <note>structural</note>
    </ligand>
</feature>
<evidence type="ECO:0000259" key="8">
    <source>
        <dbReference type="Pfam" id="PF05191"/>
    </source>
</evidence>
<dbReference type="Pfam" id="PF05191">
    <property type="entry name" value="ADK_lid"/>
    <property type="match status" value="1"/>
</dbReference>
<comment type="caution">
    <text evidence="5">Lacks conserved residue(s) required for the propagation of feature annotation.</text>
</comment>
<evidence type="ECO:0000256" key="7">
    <source>
        <dbReference type="RuleBase" id="RU003331"/>
    </source>
</evidence>
<dbReference type="PRINTS" id="PR00094">
    <property type="entry name" value="ADENYLTKNASE"/>
</dbReference>
<keyword evidence="5" id="KW-0862">Zinc</keyword>
<dbReference type="EC" id="2.7.4.3" evidence="5 7"/>
<feature type="binding site" evidence="5">
    <location>
        <position position="132"/>
    </location>
    <ligand>
        <name>Zn(2+)</name>
        <dbReference type="ChEBI" id="CHEBI:29105"/>
        <note>structural</note>
    </ligand>
</feature>
<dbReference type="UniPathway" id="UPA00588">
    <property type="reaction ID" value="UER00649"/>
</dbReference>
<proteinExistence type="inferred from homology"/>
<gene>
    <name evidence="5" type="primary">adk</name>
    <name evidence="9" type="ORF">ENV60_05655</name>
</gene>
<keyword evidence="5 7" id="KW-0067">ATP-binding</keyword>
<dbReference type="InterPro" id="IPR033690">
    <property type="entry name" value="Adenylat_kinase_CS"/>
</dbReference>
<dbReference type="InterPro" id="IPR006259">
    <property type="entry name" value="Adenyl_kin_sub"/>
</dbReference>
<feature type="region of interest" description="LID" evidence="5">
    <location>
        <begin position="125"/>
        <end position="162"/>
    </location>
</feature>
<feature type="binding site" evidence="5">
    <location>
        <position position="129"/>
    </location>
    <ligand>
        <name>Zn(2+)</name>
        <dbReference type="ChEBI" id="CHEBI:29105"/>
        <note>structural</note>
    </ligand>
</feature>
<keyword evidence="3 5" id="KW-0547">Nucleotide-binding</keyword>
<dbReference type="CDD" id="cd01428">
    <property type="entry name" value="ADK"/>
    <property type="match status" value="1"/>
</dbReference>
<keyword evidence="1 5" id="KW-0808">Transferase</keyword>
<protein>
    <recommendedName>
        <fullName evidence="5 7">Adenylate kinase</fullName>
        <shortName evidence="5">AK</shortName>
        <ecNumber evidence="5 7">2.7.4.3</ecNumber>
    </recommendedName>
    <alternativeName>
        <fullName evidence="5">ATP-AMP transphosphorylase</fullName>
    </alternativeName>
    <alternativeName>
        <fullName evidence="5">ATP:AMP phosphotransferase</fullName>
    </alternativeName>
    <alternativeName>
        <fullName evidence="5">Adenylate monophosphate kinase</fullName>
    </alternativeName>
</protein>
<dbReference type="GO" id="GO:0044209">
    <property type="term" value="P:AMP salvage"/>
    <property type="evidence" value="ECO:0007669"/>
    <property type="project" value="UniProtKB-UniRule"/>
</dbReference>
<feature type="binding site" evidence="5">
    <location>
        <position position="198"/>
    </location>
    <ligand>
        <name>ATP</name>
        <dbReference type="ChEBI" id="CHEBI:30616"/>
    </ligand>
</feature>
<keyword evidence="5" id="KW-0479">Metal-binding</keyword>
<evidence type="ECO:0000313" key="9">
    <source>
        <dbReference type="EMBL" id="HGV97764.1"/>
    </source>
</evidence>
<dbReference type="NCBIfam" id="NF011100">
    <property type="entry name" value="PRK14527.1"/>
    <property type="match status" value="1"/>
</dbReference>
<dbReference type="InterPro" id="IPR007862">
    <property type="entry name" value="Adenylate_kinase_lid-dom"/>
</dbReference>
<dbReference type="NCBIfam" id="TIGR01351">
    <property type="entry name" value="adk"/>
    <property type="match status" value="1"/>
</dbReference>
<feature type="binding site" evidence="5">
    <location>
        <position position="152"/>
    </location>
    <ligand>
        <name>Zn(2+)</name>
        <dbReference type="ChEBI" id="CHEBI:29105"/>
        <note>structural</note>
    </ligand>
</feature>
<keyword evidence="5" id="KW-0963">Cytoplasm</keyword>
<dbReference type="InterPro" id="IPR000850">
    <property type="entry name" value="Adenylat/UMP-CMP_kin"/>
</dbReference>
<keyword evidence="4 5" id="KW-0418">Kinase</keyword>
<feature type="binding site" evidence="5">
    <location>
        <begin position="84"/>
        <end position="87"/>
    </location>
    <ligand>
        <name>AMP</name>
        <dbReference type="ChEBI" id="CHEBI:456215"/>
    </ligand>
</feature>
<dbReference type="SUPFAM" id="SSF57774">
    <property type="entry name" value="Microbial and mitochondrial ADK, insert 'zinc finger' domain"/>
    <property type="match status" value="1"/>
</dbReference>
<evidence type="ECO:0000256" key="4">
    <source>
        <dbReference type="ARBA" id="ARBA00022777"/>
    </source>
</evidence>
<sequence length="216" mass="24276">MMFLIFGPPGAGKGTQAEILAQKYNLKKFSMGDVLREEISAGSSIGRMVEEHIKNGALVPDELIFEIVEDFLLANLNTDILFDGFPRNLNQALELERILAQHNLKLSLAIELSLPEDEIIRRLSGRTYCSVCGTLYNEITNPPQKTGVCDRCGGKLLKRPDDDVAVIRNRLKVYNEETRPLAEYYKSLGIHRMVSAMGDKDLVFKRIVEVIDGCFK</sequence>
<feature type="binding site" evidence="5">
    <location>
        <position position="159"/>
    </location>
    <ligand>
        <name>AMP</name>
        <dbReference type="ChEBI" id="CHEBI:456215"/>
    </ligand>
</feature>
<dbReference type="GO" id="GO:0008270">
    <property type="term" value="F:zinc ion binding"/>
    <property type="evidence" value="ECO:0007669"/>
    <property type="project" value="UniProtKB-UniRule"/>
</dbReference>
<feature type="region of interest" description="NMP" evidence="5">
    <location>
        <begin position="30"/>
        <end position="59"/>
    </location>
</feature>
<dbReference type="SUPFAM" id="SSF52540">
    <property type="entry name" value="P-loop containing nucleoside triphosphate hydrolases"/>
    <property type="match status" value="1"/>
</dbReference>
<feature type="binding site" evidence="5">
    <location>
        <position position="91"/>
    </location>
    <ligand>
        <name>AMP</name>
        <dbReference type="ChEBI" id="CHEBI:456215"/>
    </ligand>
</feature>
<dbReference type="GO" id="GO:0005737">
    <property type="term" value="C:cytoplasm"/>
    <property type="evidence" value="ECO:0007669"/>
    <property type="project" value="UniProtKB-SubCell"/>
</dbReference>
<feature type="binding site" evidence="5">
    <location>
        <begin position="57"/>
        <end position="59"/>
    </location>
    <ligand>
        <name>AMP</name>
        <dbReference type="ChEBI" id="CHEBI:456215"/>
    </ligand>
</feature>
<evidence type="ECO:0000256" key="2">
    <source>
        <dbReference type="ARBA" id="ARBA00022727"/>
    </source>
</evidence>
<dbReference type="GO" id="GO:0004017">
    <property type="term" value="F:AMP kinase activity"/>
    <property type="evidence" value="ECO:0007669"/>
    <property type="project" value="UniProtKB-UniRule"/>
</dbReference>
<comment type="similarity">
    <text evidence="5 6">Belongs to the adenylate kinase family.</text>
</comment>
<dbReference type="AlphaFoldDB" id="A0A7C4TBY1"/>
<comment type="caution">
    <text evidence="9">The sequence shown here is derived from an EMBL/GenBank/DDBJ whole genome shotgun (WGS) entry which is preliminary data.</text>
</comment>
<dbReference type="InterPro" id="IPR027417">
    <property type="entry name" value="P-loop_NTPase"/>
</dbReference>
<dbReference type="EMBL" id="DTGZ01000102">
    <property type="protein sequence ID" value="HGV97764.1"/>
    <property type="molecule type" value="Genomic_DNA"/>
</dbReference>
<dbReference type="Pfam" id="PF00406">
    <property type="entry name" value="ADK"/>
    <property type="match status" value="1"/>
</dbReference>
<comment type="subcellular location">
    <subcellularLocation>
        <location evidence="5 7">Cytoplasm</location>
    </subcellularLocation>
</comment>
<dbReference type="GO" id="GO:0005524">
    <property type="term" value="F:ATP binding"/>
    <property type="evidence" value="ECO:0007669"/>
    <property type="project" value="UniProtKB-UniRule"/>
</dbReference>
<comment type="subunit">
    <text evidence="5 7">Monomer.</text>
</comment>
<accession>A0A7C4TBY1</accession>
<comment type="function">
    <text evidence="5">Catalyzes the reversible transfer of the terminal phosphate group between ATP and AMP. Plays an important role in cellular energy homeostasis and in adenine nucleotide metabolism.</text>
</comment>
<feature type="binding site" evidence="5">
    <location>
        <position position="126"/>
    </location>
    <ligand>
        <name>ATP</name>
        <dbReference type="ChEBI" id="CHEBI:30616"/>
    </ligand>
</feature>
<keyword evidence="2 5" id="KW-0545">Nucleotide biosynthesis</keyword>
<dbReference type="Gene3D" id="3.40.50.300">
    <property type="entry name" value="P-loop containing nucleotide triphosphate hydrolases"/>
    <property type="match status" value="1"/>
</dbReference>
<feature type="binding site" evidence="5">
    <location>
        <begin position="10"/>
        <end position="15"/>
    </location>
    <ligand>
        <name>ATP</name>
        <dbReference type="ChEBI" id="CHEBI:30616"/>
    </ligand>
</feature>
<dbReference type="HAMAP" id="MF_00235">
    <property type="entry name" value="Adenylate_kinase_Adk"/>
    <property type="match status" value="1"/>
</dbReference>
<comment type="domain">
    <text evidence="5">Consists of three domains, a large central CORE domain and two small peripheral domains, NMPbind and LID, which undergo movements during catalysis. The LID domain closes over the site of phosphoryl transfer upon ATP binding. Assembling and dissambling the active center during each catalytic cycle provides an effective means to prevent ATP hydrolysis. Some bacteria have evolved a zinc-coordinating structure that stabilizes the LID domain.</text>
</comment>
<comment type="catalytic activity">
    <reaction evidence="5 7">
        <text>AMP + ATP = 2 ADP</text>
        <dbReference type="Rhea" id="RHEA:12973"/>
        <dbReference type="ChEBI" id="CHEBI:30616"/>
        <dbReference type="ChEBI" id="CHEBI:456215"/>
        <dbReference type="ChEBI" id="CHEBI:456216"/>
        <dbReference type="EC" id="2.7.4.3"/>
    </reaction>
</comment>